<organism evidence="2 3">
    <name type="scientific">Cetobacterium somerae ATCC BAA-474</name>
    <dbReference type="NCBI Taxonomy" id="1319815"/>
    <lineage>
        <taxon>Bacteria</taxon>
        <taxon>Fusobacteriati</taxon>
        <taxon>Fusobacteriota</taxon>
        <taxon>Fusobacteriia</taxon>
        <taxon>Fusobacteriales</taxon>
        <taxon>Fusobacteriaceae</taxon>
        <taxon>Cetobacterium</taxon>
    </lineage>
</organism>
<accession>U7VCQ8</accession>
<dbReference type="InterPro" id="IPR030395">
    <property type="entry name" value="GP_PDE_dom"/>
</dbReference>
<sequence>MTLNLYKLILGGNMEILAHRGASGTAPENTIAAFKKALIDGCDGFEFDVQQTKDGKIVVFHDWTLERTSNGQGHLRDYTLEELKKLDVGSWFSDKFKGEQIPTLEETLDIIPDDKLINIELKEEHSVERGTENKVLEIIKRYPNKNIIVSSFSHNLLKNLKELDSSIKVGILLESALVNLDKYIENLGFNIDGYHPSKSFLNQKDVNYLNSKNIDINVWTVNSSKDAKILKDMGVTRIITNFPKEIKK</sequence>
<dbReference type="InterPro" id="IPR017946">
    <property type="entry name" value="PLC-like_Pdiesterase_TIM-brl"/>
</dbReference>
<dbReference type="GO" id="GO:0008081">
    <property type="term" value="F:phosphoric diester hydrolase activity"/>
    <property type="evidence" value="ECO:0007669"/>
    <property type="project" value="InterPro"/>
</dbReference>
<dbReference type="PROSITE" id="PS50007">
    <property type="entry name" value="PIPLC_X_DOMAIN"/>
    <property type="match status" value="1"/>
</dbReference>
<dbReference type="PATRIC" id="fig|1319815.3.peg.1122"/>
<dbReference type="EMBL" id="AXZF01000041">
    <property type="protein sequence ID" value="ERT68924.1"/>
    <property type="molecule type" value="Genomic_DNA"/>
</dbReference>
<feature type="domain" description="GP-PDE" evidence="1">
    <location>
        <begin position="14"/>
        <end position="248"/>
    </location>
</feature>
<gene>
    <name evidence="2" type="ORF">HMPREF0202_01167</name>
</gene>
<dbReference type="PROSITE" id="PS51704">
    <property type="entry name" value="GP_PDE"/>
    <property type="match status" value="1"/>
</dbReference>
<dbReference type="SUPFAM" id="SSF51695">
    <property type="entry name" value="PLC-like phosphodiesterases"/>
    <property type="match status" value="1"/>
</dbReference>
<dbReference type="AlphaFoldDB" id="U7VCQ8"/>
<proteinExistence type="predicted"/>
<dbReference type="PANTHER" id="PTHR46211">
    <property type="entry name" value="GLYCEROPHOSPHORYL DIESTER PHOSPHODIESTERASE"/>
    <property type="match status" value="1"/>
</dbReference>
<dbReference type="HOGENOM" id="CLU_030006_3_5_0"/>
<comment type="caution">
    <text evidence="2">The sequence shown here is derived from an EMBL/GenBank/DDBJ whole genome shotgun (WGS) entry which is preliminary data.</text>
</comment>
<dbReference type="Gene3D" id="3.20.20.190">
    <property type="entry name" value="Phosphatidylinositol (PI) phosphodiesterase"/>
    <property type="match status" value="1"/>
</dbReference>
<reference evidence="2 3" key="1">
    <citation type="submission" date="2013-08" db="EMBL/GenBank/DDBJ databases">
        <authorList>
            <person name="Weinstock G."/>
            <person name="Sodergren E."/>
            <person name="Wylie T."/>
            <person name="Fulton L."/>
            <person name="Fulton R."/>
            <person name="Fronick C."/>
            <person name="O'Laughlin M."/>
            <person name="Godfrey J."/>
            <person name="Miner T."/>
            <person name="Herter B."/>
            <person name="Appelbaum E."/>
            <person name="Cordes M."/>
            <person name="Lek S."/>
            <person name="Wollam A."/>
            <person name="Pepin K.H."/>
            <person name="Palsikar V.B."/>
            <person name="Mitreva M."/>
            <person name="Wilson R.K."/>
        </authorList>
    </citation>
    <scope>NUCLEOTIDE SEQUENCE [LARGE SCALE GENOMIC DNA]</scope>
    <source>
        <strain evidence="2 3">ATCC BAA-474</strain>
    </source>
</reference>
<dbReference type="CDD" id="cd08563">
    <property type="entry name" value="GDPD_TtGDE_like"/>
    <property type="match status" value="1"/>
</dbReference>
<dbReference type="GO" id="GO:0006629">
    <property type="term" value="P:lipid metabolic process"/>
    <property type="evidence" value="ECO:0007669"/>
    <property type="project" value="InterPro"/>
</dbReference>
<evidence type="ECO:0000313" key="3">
    <source>
        <dbReference type="Proteomes" id="UP000017081"/>
    </source>
</evidence>
<dbReference type="Proteomes" id="UP000017081">
    <property type="component" value="Unassembled WGS sequence"/>
</dbReference>
<dbReference type="Pfam" id="PF03009">
    <property type="entry name" value="GDPD"/>
    <property type="match status" value="1"/>
</dbReference>
<dbReference type="eggNOG" id="COG0584">
    <property type="taxonomic scope" value="Bacteria"/>
</dbReference>
<protein>
    <recommendedName>
        <fullName evidence="1">GP-PDE domain-containing protein</fullName>
    </recommendedName>
</protein>
<keyword evidence="3" id="KW-1185">Reference proteome</keyword>
<name>U7VCQ8_9FUSO</name>
<dbReference type="PANTHER" id="PTHR46211:SF1">
    <property type="entry name" value="GLYCEROPHOSPHODIESTER PHOSPHODIESTERASE, CYTOPLASMIC"/>
    <property type="match status" value="1"/>
</dbReference>
<evidence type="ECO:0000259" key="1">
    <source>
        <dbReference type="PROSITE" id="PS51704"/>
    </source>
</evidence>
<evidence type="ECO:0000313" key="2">
    <source>
        <dbReference type="EMBL" id="ERT68924.1"/>
    </source>
</evidence>
<dbReference type="STRING" id="1319815.HMPREF0202_01167"/>